<dbReference type="AlphaFoldDB" id="A0A926HNR8"/>
<accession>A0A926HNR8</accession>
<evidence type="ECO:0000313" key="3">
    <source>
        <dbReference type="Proteomes" id="UP000623172"/>
    </source>
</evidence>
<dbReference type="InterPro" id="IPR003741">
    <property type="entry name" value="LUD_dom"/>
</dbReference>
<dbReference type="Proteomes" id="UP000623172">
    <property type="component" value="Unassembled WGS sequence"/>
</dbReference>
<proteinExistence type="predicted"/>
<gene>
    <name evidence="2" type="ORF">H8696_03460</name>
</gene>
<dbReference type="EMBL" id="JACRSR010000001">
    <property type="protein sequence ID" value="MBC8530899.1"/>
    <property type="molecule type" value="Genomic_DNA"/>
</dbReference>
<dbReference type="PANTHER" id="PTHR36179:SF2">
    <property type="entry name" value="LUD DOMAIN-CONTAINING PROTEIN"/>
    <property type="match status" value="1"/>
</dbReference>
<organism evidence="2 3">
    <name type="scientific">Gehongia tenuis</name>
    <dbReference type="NCBI Taxonomy" id="2763655"/>
    <lineage>
        <taxon>Bacteria</taxon>
        <taxon>Bacillati</taxon>
        <taxon>Bacillota</taxon>
        <taxon>Clostridia</taxon>
        <taxon>Christensenellales</taxon>
        <taxon>Christensenellaceae</taxon>
        <taxon>Gehongia</taxon>
    </lineage>
</organism>
<name>A0A926HNR8_9FIRM</name>
<keyword evidence="3" id="KW-1185">Reference proteome</keyword>
<evidence type="ECO:0000313" key="2">
    <source>
        <dbReference type="EMBL" id="MBC8530899.1"/>
    </source>
</evidence>
<evidence type="ECO:0000259" key="1">
    <source>
        <dbReference type="Pfam" id="PF02589"/>
    </source>
</evidence>
<comment type="caution">
    <text evidence="2">The sequence shown here is derived from an EMBL/GenBank/DDBJ whole genome shotgun (WGS) entry which is preliminary data.</text>
</comment>
<dbReference type="PANTHER" id="PTHR36179">
    <property type="entry name" value="LUD_DOM DOMAIN-CONTAINING PROTEIN"/>
    <property type="match status" value="1"/>
</dbReference>
<protein>
    <submittedName>
        <fullName evidence="2">Lactate utilization protein</fullName>
    </submittedName>
</protein>
<dbReference type="Pfam" id="PF02589">
    <property type="entry name" value="LUD_dom"/>
    <property type="match status" value="1"/>
</dbReference>
<reference evidence="2" key="1">
    <citation type="submission" date="2020-08" db="EMBL/GenBank/DDBJ databases">
        <title>Genome public.</title>
        <authorList>
            <person name="Liu C."/>
            <person name="Sun Q."/>
        </authorList>
    </citation>
    <scope>NUCLEOTIDE SEQUENCE</scope>
    <source>
        <strain evidence="2">NSJ-53</strain>
    </source>
</reference>
<feature type="domain" description="LUD" evidence="1">
    <location>
        <begin position="2"/>
        <end position="192"/>
    </location>
</feature>
<sequence>MENLSAELEKRHYTVRCFENGSAAAKAALEELAGCGSVGIGGSMTVEKLGLYDALKDAGHEVYWHWKVPKEEMDAARQKALLSDGYLLSCNAITEDGMILNTDGTGNRIAASIFGTGKVIFLVGKNKLAKDVPAAMQRINTVACPLNARRLGLATPCAKSGECTQCQGPARMCNVTVIMEGAPTSHPVLVYLIDEELGY</sequence>